<name>A0AAW5F2S1_CLOSY</name>
<reference evidence="2" key="1">
    <citation type="journal article" date="2022" name="Cell Host Microbe">
        <title>Colonization of the live biotherapeutic product VE303 and modulation of the microbiota and metabolites in healthy volunteers.</title>
        <authorList>
            <person name="Dsouza M."/>
            <person name="Menon R."/>
            <person name="Crossette E."/>
            <person name="Bhattarai S.K."/>
            <person name="Schneider J."/>
            <person name="Kim Y.G."/>
            <person name="Reddy S."/>
            <person name="Caballero S."/>
            <person name="Felix C."/>
            <person name="Cornacchione L."/>
            <person name="Hendrickson J."/>
            <person name="Watson A.R."/>
            <person name="Minot S.S."/>
            <person name="Greenfield N."/>
            <person name="Schopf L."/>
            <person name="Szabady R."/>
            <person name="Patarroyo J."/>
            <person name="Smith W."/>
            <person name="Harrison P."/>
            <person name="Kuijper E.J."/>
            <person name="Kelly C.P."/>
            <person name="Olle B."/>
            <person name="Bobilev D."/>
            <person name="Silber J.L."/>
            <person name="Bucci V."/>
            <person name="Roberts B."/>
            <person name="Faith J."/>
            <person name="Norman J.M."/>
        </authorList>
    </citation>
    <scope>NUCLEOTIDE SEQUENCE</scope>
    <source>
        <strain evidence="2">VE303-04</strain>
    </source>
</reference>
<dbReference type="CDD" id="cd04301">
    <property type="entry name" value="NAT_SF"/>
    <property type="match status" value="1"/>
</dbReference>
<dbReference type="RefSeq" id="WP_024738425.1">
    <property type="nucleotide sequence ID" value="NZ_JAINVB010000001.1"/>
</dbReference>
<dbReference type="PROSITE" id="PS51186">
    <property type="entry name" value="GNAT"/>
    <property type="match status" value="1"/>
</dbReference>
<dbReference type="GO" id="GO:0016747">
    <property type="term" value="F:acyltransferase activity, transferring groups other than amino-acyl groups"/>
    <property type="evidence" value="ECO:0007669"/>
    <property type="project" value="InterPro"/>
</dbReference>
<dbReference type="InterPro" id="IPR000182">
    <property type="entry name" value="GNAT_dom"/>
</dbReference>
<dbReference type="SUPFAM" id="SSF55729">
    <property type="entry name" value="Acyl-CoA N-acyltransferases (Nat)"/>
    <property type="match status" value="1"/>
</dbReference>
<protein>
    <submittedName>
        <fullName evidence="2">GNAT family N-acetyltransferase</fullName>
    </submittedName>
</protein>
<feature type="domain" description="N-acetyltransferase" evidence="1">
    <location>
        <begin position="3"/>
        <end position="151"/>
    </location>
</feature>
<dbReference type="Pfam" id="PF00583">
    <property type="entry name" value="Acetyltransf_1"/>
    <property type="match status" value="1"/>
</dbReference>
<dbReference type="EMBL" id="JAINVB010000001">
    <property type="protein sequence ID" value="MCK0086839.1"/>
    <property type="molecule type" value="Genomic_DNA"/>
</dbReference>
<dbReference type="InterPro" id="IPR016181">
    <property type="entry name" value="Acyl_CoA_acyltransferase"/>
</dbReference>
<evidence type="ECO:0000259" key="1">
    <source>
        <dbReference type="PROSITE" id="PS51186"/>
    </source>
</evidence>
<gene>
    <name evidence="2" type="ORF">K5I21_13340</name>
</gene>
<accession>A0AAW5F2S1</accession>
<evidence type="ECO:0000313" key="3">
    <source>
        <dbReference type="Proteomes" id="UP001203136"/>
    </source>
</evidence>
<organism evidence="2 3">
    <name type="scientific">Clostridium symbiosum</name>
    <name type="common">Bacteroides symbiosus</name>
    <dbReference type="NCBI Taxonomy" id="1512"/>
    <lineage>
        <taxon>Bacteria</taxon>
        <taxon>Bacillati</taxon>
        <taxon>Bacillota</taxon>
        <taxon>Clostridia</taxon>
        <taxon>Lachnospirales</taxon>
        <taxon>Lachnospiraceae</taxon>
        <taxon>Otoolea</taxon>
    </lineage>
</organism>
<comment type="caution">
    <text evidence="2">The sequence shown here is derived from an EMBL/GenBank/DDBJ whole genome shotgun (WGS) entry which is preliminary data.</text>
</comment>
<dbReference type="Proteomes" id="UP001203136">
    <property type="component" value="Unassembled WGS sequence"/>
</dbReference>
<evidence type="ECO:0000313" key="2">
    <source>
        <dbReference type="EMBL" id="MCK0086839.1"/>
    </source>
</evidence>
<proteinExistence type="predicted"/>
<dbReference type="AlphaFoldDB" id="A0AAW5F2S1"/>
<dbReference type="Gene3D" id="3.40.630.30">
    <property type="match status" value="1"/>
</dbReference>
<sequence length="180" mass="20895">MNLLIKTVTSDFEDINALERLNNEAFPAEERMEIDEMMQLISRQIIEVTAVYDDSTFVGFYALSVRKPTAYVFFLAIDSSKRSRGYGSKALALMKKQYAGYQIVLDMEAIDDEAENIEQRKARKSFYLCNGYHETGYYLDYNDLIMEVLCADEELDADSFRILLDKLKIRKTPFVLVRMN</sequence>